<dbReference type="SMART" id="SM00283">
    <property type="entry name" value="MA"/>
    <property type="match status" value="1"/>
</dbReference>
<name>A0ABS5FCB2_9BRAD</name>
<dbReference type="RefSeq" id="WP_212394257.1">
    <property type="nucleotide sequence ID" value="NZ_JAFCJH010000002.1"/>
</dbReference>
<evidence type="ECO:0000259" key="8">
    <source>
        <dbReference type="PROSITE" id="PS50885"/>
    </source>
</evidence>
<evidence type="ECO:0000313" key="10">
    <source>
        <dbReference type="Proteomes" id="UP001315278"/>
    </source>
</evidence>
<keyword evidence="3 5" id="KW-0807">Transducer</keyword>
<sequence length="655" mass="67912">MFKLRSIAARLILAISLTVAVACAILGGFSISQQRALTRLALDQQLKLQYDSVIAAVDYEGRAALAVSAVIAGLPPVGDAIVKGDRDGLGKLLGDPWASMKAQGIPLITFWQAPATSFYRVHAPKVFGDDASARRTTVVESIKAGKPIVGVEPGREALSIFGMTPIMRDGKTIANVDIGVAFGKEFVDRAKQRFGIDLAVHSFDGQSFRRLSSTFGNTAVATQDELKSVMNGAALLRDAVVDGHPVELYLGQIRNYVGQPVAVLEIVKDTTDYEAAAASAQRNLILGTVAILAAAVLLASLLGRGLSRPLTAITAVMNRLSSGDTSVTIPGSERHDELGTMAKAVDVFRRSMIETSSLREAQEADKAKGEAEKRALQQQMADRFEADVRGVVAAVARATDDMQGVAREIATSVNGTSERTSAAATASEEASASVNTVAAATEELASSITEIGRQVTHSSRVAESAVAKAQETTDMVTSLAASAEKIGDVLRLISAIADQTNLLALNATIEAARAGEAGRGFAVVAAEVKALASQTAKATEEIAGQVSAIQSATGDCVGAISDIGGTIREISGVATAIAAAVEEQDSATREIARSVQQASAGTRDVSTNVAGASKAAGQSRALTGNLLDAASQLGDQASALSHSVDTFLSRLRNAA</sequence>
<accession>A0ABS5FCB2</accession>
<dbReference type="Pfam" id="PF00672">
    <property type="entry name" value="HAMP"/>
    <property type="match status" value="1"/>
</dbReference>
<dbReference type="Pfam" id="PF00015">
    <property type="entry name" value="MCPsignal"/>
    <property type="match status" value="1"/>
</dbReference>
<feature type="domain" description="Methyl-accepting transducer" evidence="6">
    <location>
        <begin position="398"/>
        <end position="620"/>
    </location>
</feature>
<dbReference type="InterPro" id="IPR003660">
    <property type="entry name" value="HAMP_dom"/>
</dbReference>
<comment type="subcellular location">
    <subcellularLocation>
        <location evidence="1">Cell inner membrane</location>
        <topology evidence="1">Multi-pass membrane protein</topology>
    </subcellularLocation>
</comment>
<keyword evidence="10" id="KW-1185">Reference proteome</keyword>
<dbReference type="Pfam" id="PF14827">
    <property type="entry name" value="dCache_3"/>
    <property type="match status" value="1"/>
</dbReference>
<dbReference type="PROSITE" id="PS51257">
    <property type="entry name" value="PROKAR_LIPOPROTEIN"/>
    <property type="match status" value="1"/>
</dbReference>
<dbReference type="SUPFAM" id="SSF58104">
    <property type="entry name" value="Methyl-accepting chemotaxis protein (MCP) signaling domain"/>
    <property type="match status" value="1"/>
</dbReference>
<keyword evidence="2" id="KW-0997">Cell inner membrane</keyword>
<gene>
    <name evidence="9" type="ORF">JQ615_03420</name>
</gene>
<dbReference type="PROSITE" id="PS50885">
    <property type="entry name" value="HAMP"/>
    <property type="match status" value="1"/>
</dbReference>
<evidence type="ECO:0000313" key="9">
    <source>
        <dbReference type="EMBL" id="MBR0794433.1"/>
    </source>
</evidence>
<dbReference type="CDD" id="cd06225">
    <property type="entry name" value="HAMP"/>
    <property type="match status" value="1"/>
</dbReference>
<dbReference type="SMART" id="SM00304">
    <property type="entry name" value="HAMP"/>
    <property type="match status" value="1"/>
</dbReference>
<dbReference type="PROSITE" id="PS50192">
    <property type="entry name" value="T_SNARE"/>
    <property type="match status" value="1"/>
</dbReference>
<evidence type="ECO:0000256" key="4">
    <source>
        <dbReference type="ARBA" id="ARBA00029447"/>
    </source>
</evidence>
<keyword evidence="2" id="KW-0472">Membrane</keyword>
<dbReference type="InterPro" id="IPR000727">
    <property type="entry name" value="T_SNARE_dom"/>
</dbReference>
<dbReference type="Gene3D" id="6.10.340.10">
    <property type="match status" value="1"/>
</dbReference>
<feature type="domain" description="T-SNARE coiled-coil homology" evidence="7">
    <location>
        <begin position="550"/>
        <end position="612"/>
    </location>
</feature>
<protein>
    <submittedName>
        <fullName evidence="9">HAMP domain-containing protein</fullName>
    </submittedName>
</protein>
<evidence type="ECO:0000256" key="2">
    <source>
        <dbReference type="ARBA" id="ARBA00022519"/>
    </source>
</evidence>
<comment type="similarity">
    <text evidence="4">Belongs to the methyl-accepting chemotaxis (MCP) protein family.</text>
</comment>
<evidence type="ECO:0000259" key="7">
    <source>
        <dbReference type="PROSITE" id="PS50192"/>
    </source>
</evidence>
<dbReference type="SUPFAM" id="SSF103190">
    <property type="entry name" value="Sensory domain-like"/>
    <property type="match status" value="1"/>
</dbReference>
<evidence type="ECO:0000256" key="1">
    <source>
        <dbReference type="ARBA" id="ARBA00004429"/>
    </source>
</evidence>
<organism evidence="9 10">
    <name type="scientific">Bradyrhizobium jicamae</name>
    <dbReference type="NCBI Taxonomy" id="280332"/>
    <lineage>
        <taxon>Bacteria</taxon>
        <taxon>Pseudomonadati</taxon>
        <taxon>Pseudomonadota</taxon>
        <taxon>Alphaproteobacteria</taxon>
        <taxon>Hyphomicrobiales</taxon>
        <taxon>Nitrobacteraceae</taxon>
        <taxon>Bradyrhizobium</taxon>
    </lineage>
</organism>
<dbReference type="PANTHER" id="PTHR32089">
    <property type="entry name" value="METHYL-ACCEPTING CHEMOTAXIS PROTEIN MCPB"/>
    <property type="match status" value="1"/>
</dbReference>
<comment type="caution">
    <text evidence="9">The sequence shown here is derived from an EMBL/GenBank/DDBJ whole genome shotgun (WGS) entry which is preliminary data.</text>
</comment>
<dbReference type="PANTHER" id="PTHR32089:SF112">
    <property type="entry name" value="LYSOZYME-LIKE PROTEIN-RELATED"/>
    <property type="match status" value="1"/>
</dbReference>
<dbReference type="InterPro" id="IPR004090">
    <property type="entry name" value="Chemotax_Me-accpt_rcpt"/>
</dbReference>
<dbReference type="Proteomes" id="UP001315278">
    <property type="component" value="Unassembled WGS sequence"/>
</dbReference>
<dbReference type="PRINTS" id="PR00260">
    <property type="entry name" value="CHEMTRNSDUCR"/>
</dbReference>
<feature type="domain" description="HAMP" evidence="8">
    <location>
        <begin position="304"/>
        <end position="357"/>
    </location>
</feature>
<evidence type="ECO:0000259" key="6">
    <source>
        <dbReference type="PROSITE" id="PS50111"/>
    </source>
</evidence>
<dbReference type="EMBL" id="JAFCJH010000002">
    <property type="protein sequence ID" value="MBR0794433.1"/>
    <property type="molecule type" value="Genomic_DNA"/>
</dbReference>
<dbReference type="PROSITE" id="PS50111">
    <property type="entry name" value="CHEMOTAXIS_TRANSDUC_2"/>
    <property type="match status" value="1"/>
</dbReference>
<evidence type="ECO:0000256" key="5">
    <source>
        <dbReference type="PROSITE-ProRule" id="PRU00284"/>
    </source>
</evidence>
<evidence type="ECO:0000256" key="3">
    <source>
        <dbReference type="ARBA" id="ARBA00023224"/>
    </source>
</evidence>
<reference evidence="10" key="1">
    <citation type="journal article" date="2021" name="ISME J.">
        <title>Evolutionary origin and ecological implication of a unique nif island in free-living Bradyrhizobium lineages.</title>
        <authorList>
            <person name="Tao J."/>
        </authorList>
    </citation>
    <scope>NUCLEOTIDE SEQUENCE [LARGE SCALE GENOMIC DNA]</scope>
    <source>
        <strain evidence="10">SZCCT0434</strain>
    </source>
</reference>
<dbReference type="Gene3D" id="1.10.287.950">
    <property type="entry name" value="Methyl-accepting chemotaxis protein"/>
    <property type="match status" value="1"/>
</dbReference>
<dbReference type="InterPro" id="IPR004089">
    <property type="entry name" value="MCPsignal_dom"/>
</dbReference>
<dbReference type="InterPro" id="IPR029150">
    <property type="entry name" value="dCache_3"/>
</dbReference>
<proteinExistence type="inferred from homology"/>
<keyword evidence="2" id="KW-1003">Cell membrane</keyword>
<dbReference type="InterPro" id="IPR029151">
    <property type="entry name" value="Sensor-like_sf"/>
</dbReference>